<dbReference type="PANTHER" id="PTHR37466:SF1">
    <property type="entry name" value="SLR1628 PROTEIN"/>
    <property type="match status" value="1"/>
</dbReference>
<keyword evidence="2" id="KW-1185">Reference proteome</keyword>
<evidence type="ECO:0000313" key="2">
    <source>
        <dbReference type="Proteomes" id="UP000286715"/>
    </source>
</evidence>
<gene>
    <name evidence="1" type="ORF">JCM31826_05720</name>
</gene>
<dbReference type="Pfam" id="PF09996">
    <property type="entry name" value="DUF2237"/>
    <property type="match status" value="1"/>
</dbReference>
<sequence length="158" mass="17981">MHLYSKILKKFLEYQNALLLNTIKTRKAMIDSSLNIFDLPLEECSKKPLTGFFRNGCCDTGPEDVGCHTVCAVMTEEFLLFTRRLGNDLITPRPEYNFPGLKPGDRWCLCALRWKEAYDAGCAPYIIPEATHKAALRYIDIDILIQFALKNNTLDTNG</sequence>
<name>A0A401XJB9_9FLAO</name>
<proteinExistence type="predicted"/>
<accession>A0A401XJB9</accession>
<dbReference type="Gene3D" id="3.30.56.110">
    <property type="entry name" value="Protein of unknown function DUF2237"/>
    <property type="match status" value="1"/>
</dbReference>
<organism evidence="1 2">
    <name type="scientific">Thermaurantimonas aggregans</name>
    <dbReference type="NCBI Taxonomy" id="2173829"/>
    <lineage>
        <taxon>Bacteria</taxon>
        <taxon>Pseudomonadati</taxon>
        <taxon>Bacteroidota</taxon>
        <taxon>Flavobacteriia</taxon>
        <taxon>Flavobacteriales</taxon>
        <taxon>Schleiferiaceae</taxon>
        <taxon>Thermaurantimonas</taxon>
    </lineage>
</organism>
<dbReference type="InterPro" id="IPR018714">
    <property type="entry name" value="DUF2237"/>
</dbReference>
<dbReference type="AlphaFoldDB" id="A0A401XJB9"/>
<dbReference type="Proteomes" id="UP000286715">
    <property type="component" value="Unassembled WGS sequence"/>
</dbReference>
<comment type="caution">
    <text evidence="1">The sequence shown here is derived from an EMBL/GenBank/DDBJ whole genome shotgun (WGS) entry which is preliminary data.</text>
</comment>
<evidence type="ECO:0008006" key="3">
    <source>
        <dbReference type="Google" id="ProtNLM"/>
    </source>
</evidence>
<dbReference type="EMBL" id="BHZE01000004">
    <property type="protein sequence ID" value="GCD77090.1"/>
    <property type="molecule type" value="Genomic_DNA"/>
</dbReference>
<evidence type="ECO:0000313" key="1">
    <source>
        <dbReference type="EMBL" id="GCD77090.1"/>
    </source>
</evidence>
<dbReference type="PANTHER" id="PTHR37466">
    <property type="entry name" value="SLR1628 PROTEIN"/>
    <property type="match status" value="1"/>
</dbReference>
<reference evidence="1 2" key="1">
    <citation type="submission" date="2018-11" db="EMBL/GenBank/DDBJ databases">
        <title>Schleiferia aggregans sp. nov., a moderately thermophilic heterotrophic bacterium isolated from microbial mats at a terrestrial hot spring.</title>
        <authorList>
            <person name="Iino T."/>
            <person name="Ohkuma M."/>
            <person name="Haruta S."/>
        </authorList>
    </citation>
    <scope>NUCLEOTIDE SEQUENCE [LARGE SCALE GENOMIC DNA]</scope>
    <source>
        <strain evidence="1 2">LA</strain>
    </source>
</reference>
<protein>
    <recommendedName>
        <fullName evidence="3">DUF2237 domain-containing protein</fullName>
    </recommendedName>
</protein>